<dbReference type="InterPro" id="IPR043129">
    <property type="entry name" value="ATPase_NBD"/>
</dbReference>
<dbReference type="Pfam" id="PF00012">
    <property type="entry name" value="HSP70"/>
    <property type="match status" value="1"/>
</dbReference>
<reference evidence="5 6" key="1">
    <citation type="journal article" date="2020" name="Syst. Appl. Microbiol.">
        <title>Alienimonas chondri sp. nov., a novel planctomycete isolated from the biofilm of the red alga Chondrus crispus.</title>
        <authorList>
            <person name="Vitorino I."/>
            <person name="Albuquerque L."/>
            <person name="Wiegand S."/>
            <person name="Kallscheuer N."/>
            <person name="da Costa M.S."/>
            <person name="Lobo-da-Cunha A."/>
            <person name="Jogler C."/>
            <person name="Lage O.M."/>
        </authorList>
    </citation>
    <scope>NUCLEOTIDE SEQUENCE [LARGE SCALE GENOMIC DNA]</scope>
    <source>
        <strain evidence="5 6">LzC2</strain>
    </source>
</reference>
<dbReference type="Gene3D" id="2.60.34.10">
    <property type="entry name" value="Substrate Binding Domain Of DNAk, Chain A, domain 1"/>
    <property type="match status" value="1"/>
</dbReference>
<protein>
    <submittedName>
        <fullName evidence="5">Chaperone protein DnaK</fullName>
    </submittedName>
</protein>
<dbReference type="PANTHER" id="PTHR19375">
    <property type="entry name" value="HEAT SHOCK PROTEIN 70KDA"/>
    <property type="match status" value="1"/>
</dbReference>
<evidence type="ECO:0000313" key="5">
    <source>
        <dbReference type="EMBL" id="NNJ24427.1"/>
    </source>
</evidence>
<feature type="region of interest" description="Disordered" evidence="4">
    <location>
        <begin position="525"/>
        <end position="563"/>
    </location>
</feature>
<keyword evidence="1 3" id="KW-0547">Nucleotide-binding</keyword>
<dbReference type="Gene3D" id="3.30.420.40">
    <property type="match status" value="2"/>
</dbReference>
<dbReference type="SUPFAM" id="SSF53067">
    <property type="entry name" value="Actin-like ATPase domain"/>
    <property type="match status" value="2"/>
</dbReference>
<dbReference type="Gene3D" id="3.90.640.10">
    <property type="entry name" value="Actin, Chain A, domain 4"/>
    <property type="match status" value="1"/>
</dbReference>
<sequence>MGIDFGTDSSSLADFGSDGAPHVLPNALGQIRTASAINVFLDRLTLGPGFDQTRFPANGDGRHGDGRPGDDHDGVPVPMSGFKRPYQGSGGTYQRGRRVMTVDGIPVSPKLLGAALLRGLVAETATGRPADAPVVMTVPHAFTRTPREAVCDAGRSAGLNVTETLSETTSAALAWLWKDTAVDGQPVGRTRHALVYDLGAGTFDAAIVRTRCNELRVIAAEGDPTLGGRDWTETLAEDVAEQFRNKCGHNPFTRWRMQRRLLGECERAKLMLSKQRVCTVPIVTPRRTEGIEVTRDRFEGLTEDLLRRTRDLTEFLLENAGIEPQDLDVILPVGGAAAMPAVRRMLKELFGTRATPDHAARKAFPDPRTAVAEGAAVYAAMLRASPGAGDYGLSNDVPPRVRRRLRAISLEEVSAHSVGVEIEDPNVPGRRLNHVLLPRGARLPTAVQMTFGTTVADAEGIRLRLVEGERPEAADCDRLGEYRITGLPPGLPARSPITVDISLDERNAPHVSAHRVMTPEEQRISAGAHDLAPLKTEPLTPSPGSREELEATQRLARLMPHPR</sequence>
<accession>A0ABX1V946</accession>
<dbReference type="PRINTS" id="PR00301">
    <property type="entry name" value="HEATSHOCK70"/>
</dbReference>
<evidence type="ECO:0000256" key="1">
    <source>
        <dbReference type="ARBA" id="ARBA00022741"/>
    </source>
</evidence>
<dbReference type="EMBL" id="WTPX01000008">
    <property type="protein sequence ID" value="NNJ24427.1"/>
    <property type="molecule type" value="Genomic_DNA"/>
</dbReference>
<keyword evidence="6" id="KW-1185">Reference proteome</keyword>
<dbReference type="InterPro" id="IPR029047">
    <property type="entry name" value="HSP70_peptide-bd_sf"/>
</dbReference>
<proteinExistence type="inferred from homology"/>
<keyword evidence="2 3" id="KW-0067">ATP-binding</keyword>
<evidence type="ECO:0000256" key="3">
    <source>
        <dbReference type="RuleBase" id="RU003322"/>
    </source>
</evidence>
<comment type="similarity">
    <text evidence="3">Belongs to the heat shock protein 70 family.</text>
</comment>
<evidence type="ECO:0000256" key="4">
    <source>
        <dbReference type="SAM" id="MobiDB-lite"/>
    </source>
</evidence>
<evidence type="ECO:0000313" key="6">
    <source>
        <dbReference type="Proteomes" id="UP000609651"/>
    </source>
</evidence>
<dbReference type="Proteomes" id="UP000609651">
    <property type="component" value="Unassembled WGS sequence"/>
</dbReference>
<dbReference type="InterPro" id="IPR013126">
    <property type="entry name" value="Hsp_70_fam"/>
</dbReference>
<gene>
    <name evidence="5" type="primary">dnaK_1</name>
    <name evidence="5" type="ORF">LzC2_04840</name>
</gene>
<organism evidence="5 6">
    <name type="scientific">Alienimonas chondri</name>
    <dbReference type="NCBI Taxonomy" id="2681879"/>
    <lineage>
        <taxon>Bacteria</taxon>
        <taxon>Pseudomonadati</taxon>
        <taxon>Planctomycetota</taxon>
        <taxon>Planctomycetia</taxon>
        <taxon>Planctomycetales</taxon>
        <taxon>Planctomycetaceae</taxon>
        <taxon>Alienimonas</taxon>
    </lineage>
</organism>
<comment type="caution">
    <text evidence="5">The sequence shown here is derived from an EMBL/GenBank/DDBJ whole genome shotgun (WGS) entry which is preliminary data.</text>
</comment>
<dbReference type="SUPFAM" id="SSF100920">
    <property type="entry name" value="Heat shock protein 70kD (HSP70), peptide-binding domain"/>
    <property type="match status" value="1"/>
</dbReference>
<name>A0ABX1V946_9PLAN</name>
<feature type="region of interest" description="Disordered" evidence="4">
    <location>
        <begin position="52"/>
        <end position="94"/>
    </location>
</feature>
<evidence type="ECO:0000256" key="2">
    <source>
        <dbReference type="ARBA" id="ARBA00022840"/>
    </source>
</evidence>
<feature type="compositionally biased region" description="Basic and acidic residues" evidence="4">
    <location>
        <begin position="60"/>
        <end position="74"/>
    </location>
</feature>